<name>A0A8X6HQL9_TRICU</name>
<dbReference type="Proteomes" id="UP000887116">
    <property type="component" value="Unassembled WGS sequence"/>
</dbReference>
<evidence type="ECO:0000313" key="2">
    <source>
        <dbReference type="Proteomes" id="UP000887116"/>
    </source>
</evidence>
<reference evidence="1" key="1">
    <citation type="submission" date="2020-07" db="EMBL/GenBank/DDBJ databases">
        <title>Multicomponent nature underlies the extraordinary mechanical properties of spider dragline silk.</title>
        <authorList>
            <person name="Kono N."/>
            <person name="Nakamura H."/>
            <person name="Mori M."/>
            <person name="Yoshida Y."/>
            <person name="Ohtoshi R."/>
            <person name="Malay A.D."/>
            <person name="Moran D.A.P."/>
            <person name="Tomita M."/>
            <person name="Numata K."/>
            <person name="Arakawa K."/>
        </authorList>
    </citation>
    <scope>NUCLEOTIDE SEQUENCE</scope>
</reference>
<keyword evidence="2" id="KW-1185">Reference proteome</keyword>
<evidence type="ECO:0000313" key="1">
    <source>
        <dbReference type="EMBL" id="GFR28093.1"/>
    </source>
</evidence>
<organism evidence="1 2">
    <name type="scientific">Trichonephila clavata</name>
    <name type="common">Joro spider</name>
    <name type="synonym">Nephila clavata</name>
    <dbReference type="NCBI Taxonomy" id="2740835"/>
    <lineage>
        <taxon>Eukaryota</taxon>
        <taxon>Metazoa</taxon>
        <taxon>Ecdysozoa</taxon>
        <taxon>Arthropoda</taxon>
        <taxon>Chelicerata</taxon>
        <taxon>Arachnida</taxon>
        <taxon>Araneae</taxon>
        <taxon>Araneomorphae</taxon>
        <taxon>Entelegynae</taxon>
        <taxon>Araneoidea</taxon>
        <taxon>Nephilidae</taxon>
        <taxon>Trichonephila</taxon>
    </lineage>
</organism>
<accession>A0A8X6HQL9</accession>
<protein>
    <submittedName>
        <fullName evidence="1">Uncharacterized protein</fullName>
    </submittedName>
</protein>
<proteinExistence type="predicted"/>
<dbReference type="AlphaFoldDB" id="A0A8X6HQL9"/>
<comment type="caution">
    <text evidence="1">The sequence shown here is derived from an EMBL/GenBank/DDBJ whole genome shotgun (WGS) entry which is preliminary data.</text>
</comment>
<dbReference type="EMBL" id="BMAO01019062">
    <property type="protein sequence ID" value="GFR28093.1"/>
    <property type="molecule type" value="Genomic_DNA"/>
</dbReference>
<gene>
    <name evidence="1" type="ORF">TNCT_207591</name>
</gene>
<sequence>MWTQLRADGQEMFTKAGFDQNDRVLARDVSYGLLLFVKKGVQKWRSYVEVTDRWQEAPNSIRSRLHEGSSSKIKSVPGL</sequence>